<dbReference type="PANTHER" id="PTHR34220:SF7">
    <property type="entry name" value="SENSOR HISTIDINE KINASE YPDA"/>
    <property type="match status" value="1"/>
</dbReference>
<dbReference type="GO" id="GO:0000155">
    <property type="term" value="F:phosphorelay sensor kinase activity"/>
    <property type="evidence" value="ECO:0007669"/>
    <property type="project" value="InterPro"/>
</dbReference>
<keyword evidence="3" id="KW-0808">Transferase</keyword>
<dbReference type="InterPro" id="IPR010559">
    <property type="entry name" value="Sig_transdc_His_kin_internal"/>
</dbReference>
<dbReference type="KEGG" id="eao:BD94_0873"/>
<dbReference type="Pfam" id="PF06580">
    <property type="entry name" value="His_kinase"/>
    <property type="match status" value="1"/>
</dbReference>
<evidence type="ECO:0000313" key="3">
    <source>
        <dbReference type="EMBL" id="AIL44648.1"/>
    </source>
</evidence>
<dbReference type="GO" id="GO:0016020">
    <property type="term" value="C:membrane"/>
    <property type="evidence" value="ECO:0007669"/>
    <property type="project" value="InterPro"/>
</dbReference>
<dbReference type="EMBL" id="CP007547">
    <property type="protein sequence ID" value="AIL44648.1"/>
    <property type="molecule type" value="Genomic_DNA"/>
</dbReference>
<protein>
    <submittedName>
        <fullName evidence="3">Putative two-component system sensor protein, no kinase domain</fullName>
    </submittedName>
</protein>
<sequence length="355" mass="41802">MSMIKPLSGNSVRQTVYFQIFFWIALFLVVTARNYGEHDNPDFQEMIIYDFCHWIFQILGANFIYYILVRKYSDNKRYVAFSVYLLLSLYCISVINRLFIVYVAEPFFVSYPQDTLVSIFTDLKYLLFHYTLPIITGAFIFISVMFMLRYRNEKQNHEKLMKEKTELELHALKSRLNPHFLFNTLNNIYSLSLLDSEKTSESISRLSDILDYILYKGQGRMVTVSDELIIVNHYIELEKLRYDERLKLNLQTQLNSPNIIPPLIYLSLVENAFKHGAGKMTDGAEINIDIKTTPEESVLRIENTCPESMEVNNRGIGLDNIKEQLKLYYNNNFTFSILHRQNRFMVELITPAFHD</sequence>
<evidence type="ECO:0000259" key="2">
    <source>
        <dbReference type="Pfam" id="PF06580"/>
    </source>
</evidence>
<keyword evidence="1" id="KW-0812">Transmembrane</keyword>
<dbReference type="InterPro" id="IPR050640">
    <property type="entry name" value="Bact_2-comp_sensor_kinase"/>
</dbReference>
<accession>A0A077EDF9</accession>
<feature type="domain" description="Signal transduction histidine kinase internal region" evidence="2">
    <location>
        <begin position="168"/>
        <end position="246"/>
    </location>
</feature>
<evidence type="ECO:0000256" key="1">
    <source>
        <dbReference type="SAM" id="Phobius"/>
    </source>
</evidence>
<dbReference type="AlphaFoldDB" id="A0A077EDF9"/>
<reference evidence="3" key="2">
    <citation type="journal article" date="2015" name="Genome Biol. Evol.">
        <title>Complete Genome Sequence and Transcriptomic Analysis of the Novel Pathogen Elizabethkingia anophelis in Response to Oxidative Stress.</title>
        <authorList>
            <person name="Li Y."/>
            <person name="Liu Y."/>
            <person name="Chew S.C."/>
            <person name="Tay M."/>
            <person name="Salido M.M."/>
            <person name="Teo J."/>
            <person name="Lauro F.M."/>
            <person name="Givskov M."/>
            <person name="Yang L."/>
        </authorList>
    </citation>
    <scope>NUCLEOTIDE SEQUENCE</scope>
    <source>
        <strain evidence="3">NUHP1</strain>
    </source>
</reference>
<dbReference type="HOGENOM" id="CLU_020473_1_0_10"/>
<reference evidence="3" key="1">
    <citation type="journal article" date="2013" name="Lancet">
        <title>First case of E anophelis outbreak in an intensive-care unit.</title>
        <authorList>
            <person name="Teo J."/>
            <person name="Tan S.Y."/>
            <person name="Tay M."/>
            <person name="Ding Y."/>
            <person name="Kjelleberg S."/>
            <person name="Givskov M."/>
            <person name="Lin R.T."/>
            <person name="Yang L."/>
        </authorList>
    </citation>
    <scope>NUCLEOTIDE SEQUENCE [LARGE SCALE GENOMIC DNA]</scope>
    <source>
        <strain evidence="3">NUHP1</strain>
    </source>
</reference>
<dbReference type="Proteomes" id="UP000028933">
    <property type="component" value="Chromosome"/>
</dbReference>
<feature type="transmembrane region" description="Helical" evidence="1">
    <location>
        <begin position="81"/>
        <end position="104"/>
    </location>
</feature>
<keyword evidence="3" id="KW-0418">Kinase</keyword>
<name>A0A077EDF9_9FLAO</name>
<feature type="transmembrane region" description="Helical" evidence="1">
    <location>
        <begin position="16"/>
        <end position="35"/>
    </location>
</feature>
<dbReference type="eggNOG" id="COG2972">
    <property type="taxonomic scope" value="Bacteria"/>
</dbReference>
<dbReference type="SUPFAM" id="SSF55874">
    <property type="entry name" value="ATPase domain of HSP90 chaperone/DNA topoisomerase II/histidine kinase"/>
    <property type="match status" value="1"/>
</dbReference>
<organism evidence="3 4">
    <name type="scientific">Elizabethkingia anophelis NUHP1</name>
    <dbReference type="NCBI Taxonomy" id="1338011"/>
    <lineage>
        <taxon>Bacteria</taxon>
        <taxon>Pseudomonadati</taxon>
        <taxon>Bacteroidota</taxon>
        <taxon>Flavobacteriia</taxon>
        <taxon>Flavobacteriales</taxon>
        <taxon>Weeksellaceae</taxon>
        <taxon>Elizabethkingia</taxon>
    </lineage>
</organism>
<feature type="transmembrane region" description="Helical" evidence="1">
    <location>
        <begin position="127"/>
        <end position="148"/>
    </location>
</feature>
<evidence type="ECO:0000313" key="4">
    <source>
        <dbReference type="Proteomes" id="UP000028933"/>
    </source>
</evidence>
<keyword evidence="1" id="KW-0472">Membrane</keyword>
<feature type="transmembrane region" description="Helical" evidence="1">
    <location>
        <begin position="47"/>
        <end position="69"/>
    </location>
</feature>
<keyword evidence="1" id="KW-1133">Transmembrane helix</keyword>
<dbReference type="PANTHER" id="PTHR34220">
    <property type="entry name" value="SENSOR HISTIDINE KINASE YPDA"/>
    <property type="match status" value="1"/>
</dbReference>
<proteinExistence type="predicted"/>
<dbReference type="InterPro" id="IPR036890">
    <property type="entry name" value="HATPase_C_sf"/>
</dbReference>
<dbReference type="STRING" id="1338011.BD94_0873"/>
<gene>
    <name evidence="3" type="ORF">BD94_0873</name>
</gene>
<dbReference type="Gene3D" id="3.30.565.10">
    <property type="entry name" value="Histidine kinase-like ATPase, C-terminal domain"/>
    <property type="match status" value="1"/>
</dbReference>